<feature type="transmembrane region" description="Helical" evidence="2">
    <location>
        <begin position="110"/>
        <end position="128"/>
    </location>
</feature>
<keyword evidence="2" id="KW-0812">Transmembrane</keyword>
<feature type="transmembrane region" description="Helical" evidence="2">
    <location>
        <begin position="12"/>
        <end position="31"/>
    </location>
</feature>
<feature type="region of interest" description="Disordered" evidence="1">
    <location>
        <begin position="432"/>
        <end position="456"/>
    </location>
</feature>
<evidence type="ECO:0000259" key="3">
    <source>
        <dbReference type="Pfam" id="PF04892"/>
    </source>
</evidence>
<proteinExistence type="predicted"/>
<organism evidence="4 5">
    <name type="scientific">Streptomyces carminius</name>
    <dbReference type="NCBI Taxonomy" id="2665496"/>
    <lineage>
        <taxon>Bacteria</taxon>
        <taxon>Bacillati</taxon>
        <taxon>Actinomycetota</taxon>
        <taxon>Actinomycetes</taxon>
        <taxon>Kitasatosporales</taxon>
        <taxon>Streptomycetaceae</taxon>
        <taxon>Streptomyces</taxon>
    </lineage>
</organism>
<dbReference type="Pfam" id="PF04892">
    <property type="entry name" value="VanZ"/>
    <property type="match status" value="1"/>
</dbReference>
<accession>A0A2M8LS41</accession>
<comment type="caution">
    <text evidence="4">The sequence shown here is derived from an EMBL/GenBank/DDBJ whole genome shotgun (WGS) entry which is preliminary data.</text>
</comment>
<dbReference type="InterPro" id="IPR006976">
    <property type="entry name" value="VanZ-like"/>
</dbReference>
<feature type="transmembrane region" description="Helical" evidence="2">
    <location>
        <begin position="86"/>
        <end position="103"/>
    </location>
</feature>
<feature type="transmembrane region" description="Helical" evidence="2">
    <location>
        <begin position="171"/>
        <end position="193"/>
    </location>
</feature>
<feature type="transmembrane region" description="Helical" evidence="2">
    <location>
        <begin position="140"/>
        <end position="159"/>
    </location>
</feature>
<keyword evidence="5" id="KW-1185">Reference proteome</keyword>
<sequence length="456" mass="48426">MIEAVFQDHLGFLALAIAATLAAGALGYAVAARRTGRVQAVFYGLWASSTVGPVLLTGWSGGGTEALTRRCTVNPAVTDVFTGPQGQLNVLLFVPFGLFAVLATRRPLPGIAAGLLFIATVETAQATVPFVSRLCDTDDMVTNAVGVLAGAAVGALVLRRFSYGTPLARTVVRRAAATGAALSLLVAVTWAVVIDPVRAVLPTLEHPASGRQVRALDTALGEAFGDAYPVGEAELHDNVDGPDTVTATLPGGGLAELTWPDREKLTVRLPSTVEGEEPRAHRVPGADRPVGTAREARQVATRFARDYAPWALRDSEVTVRPVGAVGADDPGLGWEVEWRRWKDGVLMPMRLDVRIEPSGRLTGLTARHVADPELPPATVGADAAWRELEAHHGLEPGQGTREEPVLLAERWGEEWRVHWRVAVRDGEVLRSATVDATTGELRDAAESPADDPPPDL</sequence>
<dbReference type="RefSeq" id="WP_100204538.1">
    <property type="nucleotide sequence ID" value="NZ_PGGW01000068.1"/>
</dbReference>
<dbReference type="Proteomes" id="UP000230407">
    <property type="component" value="Unassembled WGS sequence"/>
</dbReference>
<keyword evidence="2" id="KW-1133">Transmembrane helix</keyword>
<evidence type="ECO:0000313" key="5">
    <source>
        <dbReference type="Proteomes" id="UP000230407"/>
    </source>
</evidence>
<feature type="transmembrane region" description="Helical" evidence="2">
    <location>
        <begin position="40"/>
        <end position="59"/>
    </location>
</feature>
<dbReference type="EMBL" id="PGGW01000068">
    <property type="protein sequence ID" value="PJE94757.1"/>
    <property type="molecule type" value="Genomic_DNA"/>
</dbReference>
<feature type="region of interest" description="Disordered" evidence="1">
    <location>
        <begin position="273"/>
        <end position="292"/>
    </location>
</feature>
<reference evidence="4 5" key="1">
    <citation type="submission" date="2017-11" db="EMBL/GenBank/DDBJ databases">
        <title>Streptomyces carmine sp. nov., a novel actinomycete isolated from Sophora alopecuroides in Xinjiang, China.</title>
        <authorList>
            <person name="Wang Y."/>
            <person name="Luo X."/>
            <person name="Wan C."/>
            <person name="Zhang L."/>
        </authorList>
    </citation>
    <scope>NUCLEOTIDE SEQUENCE [LARGE SCALE GENOMIC DNA]</scope>
    <source>
        <strain evidence="4 5">TRM SA0054</strain>
    </source>
</reference>
<gene>
    <name evidence="4" type="ORF">CUT44_26740</name>
</gene>
<evidence type="ECO:0000256" key="1">
    <source>
        <dbReference type="SAM" id="MobiDB-lite"/>
    </source>
</evidence>
<protein>
    <submittedName>
        <fullName evidence="4">VanZ family protein</fullName>
    </submittedName>
</protein>
<feature type="domain" description="VanZ-like" evidence="3">
    <location>
        <begin position="87"/>
        <end position="154"/>
    </location>
</feature>
<dbReference type="AlphaFoldDB" id="A0A2M8LS41"/>
<name>A0A2M8LS41_9ACTN</name>
<evidence type="ECO:0000313" key="4">
    <source>
        <dbReference type="EMBL" id="PJE94757.1"/>
    </source>
</evidence>
<keyword evidence="2" id="KW-0472">Membrane</keyword>
<evidence type="ECO:0000256" key="2">
    <source>
        <dbReference type="SAM" id="Phobius"/>
    </source>
</evidence>